<keyword evidence="1" id="KW-0732">Signal</keyword>
<accession>A0ABP8MTN2</accession>
<proteinExistence type="predicted"/>
<evidence type="ECO:0000313" key="3">
    <source>
        <dbReference type="Proteomes" id="UP001501410"/>
    </source>
</evidence>
<protein>
    <recommendedName>
        <fullName evidence="4">DUF1573 domain-containing protein</fullName>
    </recommendedName>
</protein>
<reference evidence="3" key="1">
    <citation type="journal article" date="2019" name="Int. J. Syst. Evol. Microbiol.">
        <title>The Global Catalogue of Microorganisms (GCM) 10K type strain sequencing project: providing services to taxonomists for standard genome sequencing and annotation.</title>
        <authorList>
            <consortium name="The Broad Institute Genomics Platform"/>
            <consortium name="The Broad Institute Genome Sequencing Center for Infectious Disease"/>
            <person name="Wu L."/>
            <person name="Ma J."/>
        </authorList>
    </citation>
    <scope>NUCLEOTIDE SEQUENCE [LARGE SCALE GENOMIC DNA]</scope>
    <source>
        <strain evidence="3">JCM 31921</strain>
    </source>
</reference>
<sequence>MKFRKQIVTALSLLLLTTTGCVPSSSNGNEYQGNDSLLLTSIQWKDTLLQLGDIHSGVSYQLSFPFRNTGSNQLLLLCVESTCGCTLIDDSCRKPVAAGQEGAIAAQFKLTEPVGFVERKIYVITNTAKEFQVLRIKANVKE</sequence>
<name>A0ABP8MTN2_9BACT</name>
<dbReference type="PANTHER" id="PTHR37833">
    <property type="entry name" value="LIPOPROTEIN-RELATED"/>
    <property type="match status" value="1"/>
</dbReference>
<dbReference type="Gene3D" id="2.60.40.10">
    <property type="entry name" value="Immunoglobulins"/>
    <property type="match status" value="1"/>
</dbReference>
<dbReference type="InterPro" id="IPR013783">
    <property type="entry name" value="Ig-like_fold"/>
</dbReference>
<dbReference type="PROSITE" id="PS51257">
    <property type="entry name" value="PROKAR_LIPOPROTEIN"/>
    <property type="match status" value="1"/>
</dbReference>
<keyword evidence="3" id="KW-1185">Reference proteome</keyword>
<dbReference type="EMBL" id="BAABEZ010000022">
    <property type="protein sequence ID" value="GAA4455883.1"/>
    <property type="molecule type" value="Genomic_DNA"/>
</dbReference>
<dbReference type="InterPro" id="IPR011467">
    <property type="entry name" value="DUF1573"/>
</dbReference>
<evidence type="ECO:0000313" key="2">
    <source>
        <dbReference type="EMBL" id="GAA4455883.1"/>
    </source>
</evidence>
<evidence type="ECO:0000256" key="1">
    <source>
        <dbReference type="SAM" id="SignalP"/>
    </source>
</evidence>
<dbReference type="Proteomes" id="UP001501410">
    <property type="component" value="Unassembled WGS sequence"/>
</dbReference>
<gene>
    <name evidence="2" type="ORF">GCM10023092_20300</name>
</gene>
<feature type="signal peptide" evidence="1">
    <location>
        <begin position="1"/>
        <end position="28"/>
    </location>
</feature>
<evidence type="ECO:0008006" key="4">
    <source>
        <dbReference type="Google" id="ProtNLM"/>
    </source>
</evidence>
<dbReference type="Pfam" id="PF07610">
    <property type="entry name" value="DUF1573"/>
    <property type="match status" value="1"/>
</dbReference>
<organism evidence="2 3">
    <name type="scientific">Rurimicrobium arvi</name>
    <dbReference type="NCBI Taxonomy" id="2049916"/>
    <lineage>
        <taxon>Bacteria</taxon>
        <taxon>Pseudomonadati</taxon>
        <taxon>Bacteroidota</taxon>
        <taxon>Chitinophagia</taxon>
        <taxon>Chitinophagales</taxon>
        <taxon>Chitinophagaceae</taxon>
        <taxon>Rurimicrobium</taxon>
    </lineage>
</organism>
<dbReference type="PANTHER" id="PTHR37833:SF1">
    <property type="entry name" value="SIGNAL PEPTIDE PROTEIN"/>
    <property type="match status" value="1"/>
</dbReference>
<comment type="caution">
    <text evidence="2">The sequence shown here is derived from an EMBL/GenBank/DDBJ whole genome shotgun (WGS) entry which is preliminary data.</text>
</comment>
<feature type="chain" id="PRO_5045240876" description="DUF1573 domain-containing protein" evidence="1">
    <location>
        <begin position="29"/>
        <end position="142"/>
    </location>
</feature>